<reference evidence="1" key="1">
    <citation type="submission" date="2015-12" db="EMBL/GenBank/DDBJ databases">
        <title>Gene expression during late stages of embryo sac development: a critical building block for successful pollen-pistil interactions.</title>
        <authorList>
            <person name="Liu Y."/>
            <person name="Joly V."/>
            <person name="Sabar M."/>
            <person name="Matton D.P."/>
        </authorList>
    </citation>
    <scope>NUCLEOTIDE SEQUENCE</scope>
</reference>
<name>A0A0V0GL64_SOLCH</name>
<proteinExistence type="predicted"/>
<sequence>MLLFIVRTPFTISYKLQYTDYIAHIKQYKTLLYLHMQLNYFLSRINDPIFRTNHSLSRMRQVHRTEYIFQYIITNICIGTV</sequence>
<dbReference type="AlphaFoldDB" id="A0A0V0GL64"/>
<evidence type="ECO:0000313" key="1">
    <source>
        <dbReference type="EMBL" id="JAP08860.1"/>
    </source>
</evidence>
<accession>A0A0V0GL64</accession>
<dbReference type="EMBL" id="GEDG01036138">
    <property type="protein sequence ID" value="JAP08860.1"/>
    <property type="molecule type" value="Transcribed_RNA"/>
</dbReference>
<protein>
    <submittedName>
        <fullName evidence="1">Putative ovule protein</fullName>
    </submittedName>
</protein>
<organism evidence="1">
    <name type="scientific">Solanum chacoense</name>
    <name type="common">Chaco potato</name>
    <dbReference type="NCBI Taxonomy" id="4108"/>
    <lineage>
        <taxon>Eukaryota</taxon>
        <taxon>Viridiplantae</taxon>
        <taxon>Streptophyta</taxon>
        <taxon>Embryophyta</taxon>
        <taxon>Tracheophyta</taxon>
        <taxon>Spermatophyta</taxon>
        <taxon>Magnoliopsida</taxon>
        <taxon>eudicotyledons</taxon>
        <taxon>Gunneridae</taxon>
        <taxon>Pentapetalae</taxon>
        <taxon>asterids</taxon>
        <taxon>lamiids</taxon>
        <taxon>Solanales</taxon>
        <taxon>Solanaceae</taxon>
        <taxon>Solanoideae</taxon>
        <taxon>Solaneae</taxon>
        <taxon>Solanum</taxon>
    </lineage>
</organism>